<dbReference type="Proteomes" id="UP000785679">
    <property type="component" value="Unassembled WGS sequence"/>
</dbReference>
<accession>A0A8J8T101</accession>
<evidence type="ECO:0000313" key="3">
    <source>
        <dbReference type="Proteomes" id="UP000785679"/>
    </source>
</evidence>
<organism evidence="2 3">
    <name type="scientific">Halteria grandinella</name>
    <dbReference type="NCBI Taxonomy" id="5974"/>
    <lineage>
        <taxon>Eukaryota</taxon>
        <taxon>Sar</taxon>
        <taxon>Alveolata</taxon>
        <taxon>Ciliophora</taxon>
        <taxon>Intramacronucleata</taxon>
        <taxon>Spirotrichea</taxon>
        <taxon>Stichotrichia</taxon>
        <taxon>Sporadotrichida</taxon>
        <taxon>Halteriidae</taxon>
        <taxon>Halteria</taxon>
    </lineage>
</organism>
<keyword evidence="3" id="KW-1185">Reference proteome</keyword>
<protein>
    <submittedName>
        <fullName evidence="2">Uncharacterized protein</fullName>
    </submittedName>
</protein>
<feature type="region of interest" description="Disordered" evidence="1">
    <location>
        <begin position="121"/>
        <end position="160"/>
    </location>
</feature>
<evidence type="ECO:0000256" key="1">
    <source>
        <dbReference type="SAM" id="MobiDB-lite"/>
    </source>
</evidence>
<dbReference type="EMBL" id="RRYP01011764">
    <property type="protein sequence ID" value="TNV77523.1"/>
    <property type="molecule type" value="Genomic_DNA"/>
</dbReference>
<dbReference type="AlphaFoldDB" id="A0A8J8T101"/>
<feature type="compositionally biased region" description="Polar residues" evidence="1">
    <location>
        <begin position="290"/>
        <end position="309"/>
    </location>
</feature>
<reference evidence="2" key="1">
    <citation type="submission" date="2019-06" db="EMBL/GenBank/DDBJ databases">
        <authorList>
            <person name="Zheng W."/>
        </authorList>
    </citation>
    <scope>NUCLEOTIDE SEQUENCE</scope>
    <source>
        <strain evidence="2">QDHG01</strain>
    </source>
</reference>
<name>A0A8J8T101_HALGN</name>
<proteinExistence type="predicted"/>
<sequence length="374" mass="42200">MKSFLDLLCCSSSKSARNLNTSLPDIKTKDRFANSAFREQNSELSLIPGSRLLKKNEPKNTNLLNSSIKSKSVLTKSASNKINETLSTRSVVTNNSRNKPKGVQHYSLLSKVPLISQSTASLRTSASKQAPGVNIQPPGKSPYQQAPGRNIPLKSNDRSRNVLPIQSPSLPLNASNLMLLDIKLPSDRYPDNPLKSERKERIKAKNQDYLDKLRYMVSYRESQMEERKVQLLKAEQERQEKLRKVSIEKEAKLKAKKDENNLKNVYFTLQKTRQLEQQRRRISQLKRQLNINENDTNSKRSTIQNSSASPIRKAKVSPPPILQQTPKIEDMNTSRQNPTKSSRPTMRAGALIASRDRPVVAIGGLLSKVNHPVM</sequence>
<evidence type="ECO:0000313" key="2">
    <source>
        <dbReference type="EMBL" id="TNV77523.1"/>
    </source>
</evidence>
<feature type="region of interest" description="Disordered" evidence="1">
    <location>
        <begin position="290"/>
        <end position="346"/>
    </location>
</feature>
<feature type="compositionally biased region" description="Polar residues" evidence="1">
    <location>
        <begin position="333"/>
        <end position="344"/>
    </location>
</feature>
<comment type="caution">
    <text evidence="2">The sequence shown here is derived from an EMBL/GenBank/DDBJ whole genome shotgun (WGS) entry which is preliminary data.</text>
</comment>
<gene>
    <name evidence="2" type="ORF">FGO68_gene3451</name>
</gene>